<proteinExistence type="predicted"/>
<gene>
    <name evidence="1" type="ORF">L345_12174</name>
</gene>
<organism evidence="1 2">
    <name type="scientific">Ophiophagus hannah</name>
    <name type="common">King cobra</name>
    <name type="synonym">Naja hannah</name>
    <dbReference type="NCBI Taxonomy" id="8665"/>
    <lineage>
        <taxon>Eukaryota</taxon>
        <taxon>Metazoa</taxon>
        <taxon>Chordata</taxon>
        <taxon>Craniata</taxon>
        <taxon>Vertebrata</taxon>
        <taxon>Euteleostomi</taxon>
        <taxon>Lepidosauria</taxon>
        <taxon>Squamata</taxon>
        <taxon>Bifurcata</taxon>
        <taxon>Unidentata</taxon>
        <taxon>Episquamata</taxon>
        <taxon>Toxicofera</taxon>
        <taxon>Serpentes</taxon>
        <taxon>Colubroidea</taxon>
        <taxon>Elapidae</taxon>
        <taxon>Elapinae</taxon>
        <taxon>Ophiophagus</taxon>
    </lineage>
</organism>
<sequence>MGNSLVAGPAVNTVEGQKDHSYLDRETSLLLRNIAGKPSHLLTKINEANHRSDQIKTLWLKASKKNKTSKVLWPTVLEAADDEVED</sequence>
<dbReference type="AlphaFoldDB" id="V8NK85"/>
<comment type="caution">
    <text evidence="1">The sequence shown here is derived from an EMBL/GenBank/DDBJ whole genome shotgun (WGS) entry which is preliminary data.</text>
</comment>
<reference evidence="1 2" key="1">
    <citation type="journal article" date="2013" name="Proc. Natl. Acad. Sci. U.S.A.">
        <title>The king cobra genome reveals dynamic gene evolution and adaptation in the snake venom system.</title>
        <authorList>
            <person name="Vonk F.J."/>
            <person name="Casewell N.R."/>
            <person name="Henkel C.V."/>
            <person name="Heimberg A.M."/>
            <person name="Jansen H.J."/>
            <person name="McCleary R.J."/>
            <person name="Kerkkamp H.M."/>
            <person name="Vos R.A."/>
            <person name="Guerreiro I."/>
            <person name="Calvete J.J."/>
            <person name="Wuster W."/>
            <person name="Woods A.E."/>
            <person name="Logan J.M."/>
            <person name="Harrison R.A."/>
            <person name="Castoe T.A."/>
            <person name="de Koning A.P."/>
            <person name="Pollock D.D."/>
            <person name="Yandell M."/>
            <person name="Calderon D."/>
            <person name="Renjifo C."/>
            <person name="Currier R.B."/>
            <person name="Salgado D."/>
            <person name="Pla D."/>
            <person name="Sanz L."/>
            <person name="Hyder A.S."/>
            <person name="Ribeiro J.M."/>
            <person name="Arntzen J.W."/>
            <person name="van den Thillart G.E."/>
            <person name="Boetzer M."/>
            <person name="Pirovano W."/>
            <person name="Dirks R.P."/>
            <person name="Spaink H.P."/>
            <person name="Duboule D."/>
            <person name="McGlinn E."/>
            <person name="Kini R.M."/>
            <person name="Richardson M.K."/>
        </authorList>
    </citation>
    <scope>NUCLEOTIDE SEQUENCE</scope>
    <source>
        <tissue evidence="1">Blood</tissue>
    </source>
</reference>
<feature type="non-terminal residue" evidence="1">
    <location>
        <position position="86"/>
    </location>
</feature>
<protein>
    <submittedName>
        <fullName evidence="1">Uncharacterized protein</fullName>
    </submittedName>
</protein>
<feature type="non-terminal residue" evidence="1">
    <location>
        <position position="1"/>
    </location>
</feature>
<dbReference type="EMBL" id="AZIM01003476">
    <property type="protein sequence ID" value="ETE62073.1"/>
    <property type="molecule type" value="Genomic_DNA"/>
</dbReference>
<evidence type="ECO:0000313" key="2">
    <source>
        <dbReference type="Proteomes" id="UP000018936"/>
    </source>
</evidence>
<dbReference type="Proteomes" id="UP000018936">
    <property type="component" value="Unassembled WGS sequence"/>
</dbReference>
<name>V8NK85_OPHHA</name>
<accession>V8NK85</accession>
<evidence type="ECO:0000313" key="1">
    <source>
        <dbReference type="EMBL" id="ETE62073.1"/>
    </source>
</evidence>
<keyword evidence="2" id="KW-1185">Reference proteome</keyword>